<organism evidence="1 2">
    <name type="scientific">Acidovorax carolinensis</name>
    <dbReference type="NCBI Taxonomy" id="553814"/>
    <lineage>
        <taxon>Bacteria</taxon>
        <taxon>Pseudomonadati</taxon>
        <taxon>Pseudomonadota</taxon>
        <taxon>Betaproteobacteria</taxon>
        <taxon>Burkholderiales</taxon>
        <taxon>Comamonadaceae</taxon>
        <taxon>Acidovorax</taxon>
    </lineage>
</organism>
<dbReference type="SUPFAM" id="SSF46955">
    <property type="entry name" value="Putative DNA-binding domain"/>
    <property type="match status" value="1"/>
</dbReference>
<keyword evidence="2" id="KW-1185">Reference proteome</keyword>
<accession>A0A240UBA9</accession>
<dbReference type="InterPro" id="IPR009061">
    <property type="entry name" value="DNA-bd_dom_put_sf"/>
</dbReference>
<dbReference type="GO" id="GO:0045893">
    <property type="term" value="P:positive regulation of DNA-templated transcription"/>
    <property type="evidence" value="ECO:0007669"/>
    <property type="project" value="InterPro"/>
</dbReference>
<evidence type="ECO:0000313" key="2">
    <source>
        <dbReference type="Proteomes" id="UP000194432"/>
    </source>
</evidence>
<dbReference type="AlphaFoldDB" id="A0A240TS40"/>
<dbReference type="PANTHER" id="PTHR30204">
    <property type="entry name" value="REDOX-CYCLING DRUG-SENSING TRANSCRIPTIONAL ACTIVATOR SOXR"/>
    <property type="match status" value="1"/>
</dbReference>
<dbReference type="SMART" id="SM00422">
    <property type="entry name" value="HTH_MERR"/>
    <property type="match status" value="1"/>
</dbReference>
<dbReference type="Pfam" id="PF13411">
    <property type="entry name" value="MerR_1"/>
    <property type="match status" value="1"/>
</dbReference>
<dbReference type="InterPro" id="IPR011791">
    <property type="entry name" value="CadR-PbrR"/>
</dbReference>
<dbReference type="PROSITE" id="PS50937">
    <property type="entry name" value="HTH_MERR_2"/>
    <property type="match status" value="1"/>
</dbReference>
<dbReference type="PRINTS" id="PR00040">
    <property type="entry name" value="HTHMERR"/>
</dbReference>
<proteinExistence type="predicted"/>
<dbReference type="OrthoDB" id="9808480at2"/>
<gene>
    <name evidence="1" type="ORF">CBP34_07175</name>
</gene>
<dbReference type="CDD" id="cd04784">
    <property type="entry name" value="HTH_CadR-PbrR"/>
    <property type="match status" value="1"/>
</dbReference>
<dbReference type="Proteomes" id="UP000194432">
    <property type="component" value="Chromosome 1"/>
</dbReference>
<dbReference type="PANTHER" id="PTHR30204:SF92">
    <property type="entry name" value="HTH-TYPE TRANSCRIPTIONAL REGULATOR ZNTR"/>
    <property type="match status" value="1"/>
</dbReference>
<dbReference type="InterPro" id="IPR000551">
    <property type="entry name" value="MerR-type_HTH_dom"/>
</dbReference>
<name>A0A240TS40_9BURK</name>
<dbReference type="InterPro" id="IPR047057">
    <property type="entry name" value="MerR_fam"/>
</dbReference>
<dbReference type="KEGG" id="acip:CBP36_07845"/>
<reference evidence="1 2" key="1">
    <citation type="submission" date="2017-05" db="EMBL/GenBank/DDBJ databases">
        <title>Polyphasic characterization of four soil-derived phenanthrene-degrading Acidovorax strains and proposal of Acidovorax phenanthrenivorans sp. nov.</title>
        <authorList>
            <person name="Singleton D.R."/>
            <person name="Lee J."/>
            <person name="Dickey A.N."/>
            <person name="Stroud A."/>
            <person name="Scholl E.H."/>
            <person name="Wright F.A."/>
            <person name="Aitken M.D."/>
        </authorList>
    </citation>
    <scope>NUCLEOTIDE SEQUENCE [LARGE SCALE GENOMIC DNA]</scope>
    <source>
        <strain evidence="1">NA3</strain>
    </source>
</reference>
<dbReference type="RefSeq" id="WP_026435751.1">
    <property type="nucleotide sequence ID" value="NZ_CP021359.1"/>
</dbReference>
<dbReference type="EMBL" id="CP021361">
    <property type="protein sequence ID" value="ART51496.1"/>
    <property type="molecule type" value="Genomic_DNA"/>
</dbReference>
<evidence type="ECO:0000313" key="1">
    <source>
        <dbReference type="EMBL" id="ART51496.1"/>
    </source>
</evidence>
<sequence length="148" mass="16724">MKIGQLSEVARTQVETIRFYEREGLLAEPKRTAGNYRIYDQTHLDRLLFIRHCRALDMTLDEIRVLLRFLDAPTENCSAVNALIDAHLGHVAARVKELHLLEIQLRSLQQRCQAGHVVSECGILNELTQQSRIGQSGAPELLGRGRGL</sequence>
<dbReference type="KEGG" id="acis:CBP35_11085"/>
<dbReference type="Gene3D" id="1.10.1660.10">
    <property type="match status" value="1"/>
</dbReference>
<accession>A0A240U0X4</accession>
<dbReference type="GO" id="GO:0003677">
    <property type="term" value="F:DNA binding"/>
    <property type="evidence" value="ECO:0007669"/>
    <property type="project" value="UniProtKB-KW"/>
</dbReference>
<dbReference type="KEGG" id="acid:CBP33_07275"/>
<dbReference type="KEGG" id="acin:CBP34_07175"/>
<dbReference type="GO" id="GO:0003700">
    <property type="term" value="F:DNA-binding transcription factor activity"/>
    <property type="evidence" value="ECO:0007669"/>
    <property type="project" value="InterPro"/>
</dbReference>
<dbReference type="GO" id="GO:0046872">
    <property type="term" value="F:metal ion binding"/>
    <property type="evidence" value="ECO:0007669"/>
    <property type="project" value="InterPro"/>
</dbReference>
<accession>A0A240TS40</accession>
<dbReference type="NCBIfam" id="TIGR02047">
    <property type="entry name" value="CadR-PbrR"/>
    <property type="match status" value="1"/>
</dbReference>
<protein>
    <submittedName>
        <fullName evidence="1">Cd(II)/Pb(II)-responsive transcriptional regulator</fullName>
    </submittedName>
</protein>